<dbReference type="AlphaFoldDB" id="G2KQN1"/>
<dbReference type="STRING" id="856793.MICA_1646"/>
<name>G2KQN1_MICAA</name>
<dbReference type="EMBL" id="CP002382">
    <property type="protein sequence ID" value="AEP09959.1"/>
    <property type="molecule type" value="Genomic_DNA"/>
</dbReference>
<reference evidence="1 2" key="1">
    <citation type="journal article" date="2011" name="BMC Genomics">
        <title>Genomic insights into an obligate epibiotic bacterial predator: Micavibrio aeruginosavorus ARL-13.</title>
        <authorList>
            <person name="Wang Z."/>
            <person name="Kadouri D."/>
            <person name="Wu M."/>
        </authorList>
    </citation>
    <scope>NUCLEOTIDE SEQUENCE [LARGE SCALE GENOMIC DNA]</scope>
    <source>
        <strain evidence="1 2">ARL-13</strain>
    </source>
</reference>
<proteinExistence type="predicted"/>
<keyword evidence="2" id="KW-1185">Reference proteome</keyword>
<protein>
    <submittedName>
        <fullName evidence="1">Uncharacterized protein</fullName>
    </submittedName>
</protein>
<dbReference type="HOGENOM" id="CLU_622289_0_0_5"/>
<evidence type="ECO:0000313" key="2">
    <source>
        <dbReference type="Proteomes" id="UP000009286"/>
    </source>
</evidence>
<dbReference type="eggNOG" id="ENOG5033B7M">
    <property type="taxonomic scope" value="Bacteria"/>
</dbReference>
<accession>G2KQN1</accession>
<dbReference type="Proteomes" id="UP000009286">
    <property type="component" value="Chromosome"/>
</dbReference>
<gene>
    <name evidence="1" type="ordered locus">MICA_1646</name>
</gene>
<evidence type="ECO:0000313" key="1">
    <source>
        <dbReference type="EMBL" id="AEP09959.1"/>
    </source>
</evidence>
<dbReference type="KEGG" id="mai:MICA_1646"/>
<sequence length="440" mass="44425">MTSQRRSERGNIFAALFGAVALIGVVGAASTALMRGPLSTVVTVNQKAKADTQMQLAAKLAIMEAAQQAAGGDCDGDGYIEPLVPRGPSGSEPIPTNGGLIPGVIGATKTDPWGTEYGYCVWDMKDIGTGSCAAGLIDGPTVDAAANSSVVLAIISAGPDRAFQTACETYTANNDHVTQAGDDIVHTFTYDDARGLSDGLWTLKQGNPDVATIDKEIELSKAASFLSETSFQGGAKFDSGFLDLSAGGLMKLPTQATSGVCNVANTGVLRIDTSGGGQLLQICDPSADVILDPDGDKWVDIGGSGGVGGNIDGLTDGYSHGASRNLFLGSEDANLNVDPAQAISNVALGLGSGEAIVSGDHNTLLGNSAGYNITTGNNNVMIGSGAGGGVTTGSNNIIIGNSDALAAGTSNELRISNFIFGDISGGRLGIGGGTRCWIQA</sequence>
<organism evidence="1 2">
    <name type="scientific">Micavibrio aeruginosavorus (strain ARL-13)</name>
    <dbReference type="NCBI Taxonomy" id="856793"/>
    <lineage>
        <taxon>Bacteria</taxon>
        <taxon>Pseudomonadati</taxon>
        <taxon>Bdellovibrionota</taxon>
        <taxon>Bdellovibrionia</taxon>
        <taxon>Bdellovibrionales</taxon>
        <taxon>Pseudobdellovibrionaceae</taxon>
        <taxon>Micavibrio</taxon>
    </lineage>
</organism>